<evidence type="ECO:0000256" key="1">
    <source>
        <dbReference type="SAM" id="Coils"/>
    </source>
</evidence>
<dbReference type="AlphaFoldDB" id="A0A9W6TGC7"/>
<evidence type="ECO:0000313" key="2">
    <source>
        <dbReference type="EMBL" id="GMF12971.1"/>
    </source>
</evidence>
<protein>
    <submittedName>
        <fullName evidence="2">Unnamed protein product</fullName>
    </submittedName>
</protein>
<dbReference type="PANTHER" id="PTHR35796">
    <property type="entry name" value="HYPOTHETICAL CYTOSOLIC PROTEIN"/>
    <property type="match status" value="1"/>
</dbReference>
<name>A0A9W6TGC7_9STRA</name>
<dbReference type="PANTHER" id="PTHR35796:SF3">
    <property type="entry name" value="BHLH DOMAIN-CONTAINING PROTEIN"/>
    <property type="match status" value="1"/>
</dbReference>
<feature type="coiled-coil region" evidence="1">
    <location>
        <begin position="89"/>
        <end position="116"/>
    </location>
</feature>
<organism evidence="2 3">
    <name type="scientific">Phytophthora lilii</name>
    <dbReference type="NCBI Taxonomy" id="2077276"/>
    <lineage>
        <taxon>Eukaryota</taxon>
        <taxon>Sar</taxon>
        <taxon>Stramenopiles</taxon>
        <taxon>Oomycota</taxon>
        <taxon>Peronosporomycetes</taxon>
        <taxon>Peronosporales</taxon>
        <taxon>Peronosporaceae</taxon>
        <taxon>Phytophthora</taxon>
    </lineage>
</organism>
<accession>A0A9W6TGC7</accession>
<comment type="caution">
    <text evidence="2">The sequence shown here is derived from an EMBL/GenBank/DDBJ whole genome shotgun (WGS) entry which is preliminary data.</text>
</comment>
<sequence length="411" mass="46985">MPSPDAAFLAEVEEFLLDSDLLPHAQHEAKSHGEMASVLTISSNQQLVDNTTPVAKLRARQKSTLLNVDATAKLELARAKDRKRRSVYRERRRLEKEHLKQQVAELSTQVGELQKTKKSEAAAAWEMIAKRQLHARASAEAEQRRLLSAIGFRAKLIGELHSVVRNRISTNALDRVDPGETAYHRNRMRLEASDVNFLREYMQEIDTYYAQTDKVLRTCDLDSTNVAWSDSRQRWKEGKETGQFVYVDKYVIPFSFKHTCKVLWRAVQLHHRQEDRQHFYEVGDHENMSAFKLRITKRLHSGRTVSVLQLAVARRYVEADRMVIVWRSFTEGETVFAGMHADECGWCVSTASSNALNPSTLLRTAIRHTPLHFSSNNEPTVAQFTGFLIDTGMEDTVAIGNRLQKLLLQAE</sequence>
<dbReference type="EMBL" id="BSXW01000137">
    <property type="protein sequence ID" value="GMF12971.1"/>
    <property type="molecule type" value="Genomic_DNA"/>
</dbReference>
<gene>
    <name evidence="2" type="ORF">Plil01_000350500</name>
</gene>
<proteinExistence type="predicted"/>
<dbReference type="Proteomes" id="UP001165083">
    <property type="component" value="Unassembled WGS sequence"/>
</dbReference>
<evidence type="ECO:0000313" key="3">
    <source>
        <dbReference type="Proteomes" id="UP001165083"/>
    </source>
</evidence>
<reference evidence="2" key="1">
    <citation type="submission" date="2023-04" db="EMBL/GenBank/DDBJ databases">
        <title>Phytophthora lilii NBRC 32176.</title>
        <authorList>
            <person name="Ichikawa N."/>
            <person name="Sato H."/>
            <person name="Tonouchi N."/>
        </authorList>
    </citation>
    <scope>NUCLEOTIDE SEQUENCE</scope>
    <source>
        <strain evidence="2">NBRC 32176</strain>
    </source>
</reference>
<keyword evidence="3" id="KW-1185">Reference proteome</keyword>
<keyword evidence="1" id="KW-0175">Coiled coil</keyword>
<dbReference type="OrthoDB" id="119452at2759"/>